<evidence type="ECO:0000313" key="3">
    <source>
        <dbReference type="Proteomes" id="UP001597182"/>
    </source>
</evidence>
<comment type="caution">
    <text evidence="2">The sequence shown here is derived from an EMBL/GenBank/DDBJ whole genome shotgun (WGS) entry which is preliminary data.</text>
</comment>
<accession>A0ABW3VGH2</accession>
<evidence type="ECO:0000313" key="2">
    <source>
        <dbReference type="EMBL" id="MFD1233730.1"/>
    </source>
</evidence>
<feature type="region of interest" description="Disordered" evidence="1">
    <location>
        <begin position="65"/>
        <end position="85"/>
    </location>
</feature>
<proteinExistence type="predicted"/>
<dbReference type="InterPro" id="IPR020311">
    <property type="entry name" value="Uncharacterised_Rv0898c"/>
</dbReference>
<dbReference type="Pfam" id="PF10944">
    <property type="entry name" value="DUF2630"/>
    <property type="match status" value="1"/>
</dbReference>
<protein>
    <submittedName>
        <fullName evidence="2">DUF2630 family protein</fullName>
    </submittedName>
</protein>
<sequence>MTANQDPDATLRHRINELVEEEHRLERAHIGKALDGDEKARLDALAVELDRLWDLLRQRDARRRAGLDVDAAEERSASVVEGYRQ</sequence>
<organism evidence="2 3">
    <name type="scientific">Pseudonocardia benzenivorans</name>
    <dbReference type="NCBI Taxonomy" id="228005"/>
    <lineage>
        <taxon>Bacteria</taxon>
        <taxon>Bacillati</taxon>
        <taxon>Actinomycetota</taxon>
        <taxon>Actinomycetes</taxon>
        <taxon>Pseudonocardiales</taxon>
        <taxon>Pseudonocardiaceae</taxon>
        <taxon>Pseudonocardia</taxon>
    </lineage>
</organism>
<evidence type="ECO:0000256" key="1">
    <source>
        <dbReference type="SAM" id="MobiDB-lite"/>
    </source>
</evidence>
<dbReference type="EMBL" id="JBHTMB010000080">
    <property type="protein sequence ID" value="MFD1233730.1"/>
    <property type="molecule type" value="Genomic_DNA"/>
</dbReference>
<name>A0ABW3VGH2_9PSEU</name>
<dbReference type="RefSeq" id="WP_041760242.1">
    <property type="nucleotide sequence ID" value="NZ_BAABKS010000080.1"/>
</dbReference>
<gene>
    <name evidence="2" type="ORF">ACFQ34_10595</name>
</gene>
<reference evidence="3" key="1">
    <citation type="journal article" date="2019" name="Int. J. Syst. Evol. Microbiol.">
        <title>The Global Catalogue of Microorganisms (GCM) 10K type strain sequencing project: providing services to taxonomists for standard genome sequencing and annotation.</title>
        <authorList>
            <consortium name="The Broad Institute Genomics Platform"/>
            <consortium name="The Broad Institute Genome Sequencing Center for Infectious Disease"/>
            <person name="Wu L."/>
            <person name="Ma J."/>
        </authorList>
    </citation>
    <scope>NUCLEOTIDE SEQUENCE [LARGE SCALE GENOMIC DNA]</scope>
    <source>
        <strain evidence="3">CCUG 49018</strain>
    </source>
</reference>
<keyword evidence="3" id="KW-1185">Reference proteome</keyword>
<feature type="compositionally biased region" description="Basic and acidic residues" evidence="1">
    <location>
        <begin position="65"/>
        <end position="76"/>
    </location>
</feature>
<dbReference type="Proteomes" id="UP001597182">
    <property type="component" value="Unassembled WGS sequence"/>
</dbReference>